<dbReference type="GO" id="GO:0003743">
    <property type="term" value="F:translation initiation factor activity"/>
    <property type="evidence" value="ECO:0007669"/>
    <property type="project" value="UniProtKB-KW"/>
</dbReference>
<feature type="region of interest" description="Disordered" evidence="2">
    <location>
        <begin position="57"/>
        <end position="85"/>
    </location>
</feature>
<sequence length="85" mass="9062">MTTSTPEKTDGLKALQDAIDKIKETITQSGGVFNIQMAPKVVTATDEAELARQMERAEAENAEVAGDSADEDEDQGKLHSTVLIG</sequence>
<keyword evidence="4" id="KW-1185">Reference proteome</keyword>
<accession>A0A0N0PFY0</accession>
<dbReference type="EMBL" id="LADJ01041627">
    <property type="protein sequence ID" value="KPJ21382.1"/>
    <property type="molecule type" value="Genomic_DNA"/>
</dbReference>
<dbReference type="PANTHER" id="PTHR10602">
    <property type="entry name" value="EUKARYOTIC TRANSLATION INITIATION FACTOR 2 SUBUNIT 1"/>
    <property type="match status" value="1"/>
</dbReference>
<comment type="caution">
    <text evidence="3">The sequence shown here is derived from an EMBL/GenBank/DDBJ whole genome shotgun (WGS) entry which is preliminary data.</text>
</comment>
<dbReference type="Proteomes" id="UP000053240">
    <property type="component" value="Unassembled WGS sequence"/>
</dbReference>
<name>A0A0N0PFY0_PAPMA</name>
<dbReference type="GO" id="GO:0033290">
    <property type="term" value="C:eukaryotic 48S preinitiation complex"/>
    <property type="evidence" value="ECO:0007669"/>
    <property type="project" value="TreeGrafter"/>
</dbReference>
<evidence type="ECO:0000256" key="1">
    <source>
        <dbReference type="ARBA" id="ARBA00022917"/>
    </source>
</evidence>
<dbReference type="GO" id="GO:0005850">
    <property type="term" value="C:eukaryotic translation initiation factor 2 complex"/>
    <property type="evidence" value="ECO:0007669"/>
    <property type="project" value="TreeGrafter"/>
</dbReference>
<dbReference type="PANTHER" id="PTHR10602:SF0">
    <property type="entry name" value="EUKARYOTIC TRANSLATION INITIATION FACTOR 2 SUBUNIT 1"/>
    <property type="match status" value="1"/>
</dbReference>
<dbReference type="SUPFAM" id="SSF110993">
    <property type="entry name" value="eIF-2-alpha, C-terminal domain"/>
    <property type="match status" value="1"/>
</dbReference>
<protein>
    <submittedName>
        <fullName evidence="3">Eukaryotic translation initiation factor 2 subunit 1</fullName>
    </submittedName>
</protein>
<keyword evidence="1" id="KW-0648">Protein biosynthesis</keyword>
<dbReference type="InterPro" id="IPR011488">
    <property type="entry name" value="TIF_2_asu"/>
</dbReference>
<keyword evidence="3" id="KW-0396">Initiation factor</keyword>
<dbReference type="AlphaFoldDB" id="A0A0N0PFY0"/>
<gene>
    <name evidence="3" type="ORF">RR48_00296</name>
</gene>
<dbReference type="InterPro" id="IPR024055">
    <property type="entry name" value="TIF2_asu_C"/>
</dbReference>
<dbReference type="STRING" id="76193.A0A0N0PFY0"/>
<dbReference type="GO" id="GO:0043022">
    <property type="term" value="F:ribosome binding"/>
    <property type="evidence" value="ECO:0007669"/>
    <property type="project" value="TreeGrafter"/>
</dbReference>
<evidence type="ECO:0000256" key="2">
    <source>
        <dbReference type="SAM" id="MobiDB-lite"/>
    </source>
</evidence>
<dbReference type="InParanoid" id="A0A0N0PFY0"/>
<reference evidence="3 4" key="1">
    <citation type="journal article" date="2015" name="Nat. Commun.">
        <title>Outbred genome sequencing and CRISPR/Cas9 gene editing in butterflies.</title>
        <authorList>
            <person name="Li X."/>
            <person name="Fan D."/>
            <person name="Zhang W."/>
            <person name="Liu G."/>
            <person name="Zhang L."/>
            <person name="Zhao L."/>
            <person name="Fang X."/>
            <person name="Chen L."/>
            <person name="Dong Y."/>
            <person name="Chen Y."/>
            <person name="Ding Y."/>
            <person name="Zhao R."/>
            <person name="Feng M."/>
            <person name="Zhu Y."/>
            <person name="Feng Y."/>
            <person name="Jiang X."/>
            <person name="Zhu D."/>
            <person name="Xiang H."/>
            <person name="Feng X."/>
            <person name="Li S."/>
            <person name="Wang J."/>
            <person name="Zhang G."/>
            <person name="Kronforst M.R."/>
            <person name="Wang W."/>
        </authorList>
    </citation>
    <scope>NUCLEOTIDE SEQUENCE [LARGE SCALE GENOMIC DNA]</scope>
    <source>
        <strain evidence="3">Ya'a_city_454_Pm</strain>
        <tissue evidence="3">Whole body</tissue>
    </source>
</reference>
<proteinExistence type="predicted"/>
<evidence type="ECO:0000313" key="3">
    <source>
        <dbReference type="EMBL" id="KPJ21382.1"/>
    </source>
</evidence>
<dbReference type="Gene3D" id="3.30.70.1130">
    <property type="entry name" value="EIF_2_alpha"/>
    <property type="match status" value="1"/>
</dbReference>
<evidence type="ECO:0000313" key="4">
    <source>
        <dbReference type="Proteomes" id="UP000053240"/>
    </source>
</evidence>
<dbReference type="GO" id="GO:0003723">
    <property type="term" value="F:RNA binding"/>
    <property type="evidence" value="ECO:0007669"/>
    <property type="project" value="InterPro"/>
</dbReference>
<organism evidence="3 4">
    <name type="scientific">Papilio machaon</name>
    <name type="common">Old World swallowtail butterfly</name>
    <dbReference type="NCBI Taxonomy" id="76193"/>
    <lineage>
        <taxon>Eukaryota</taxon>
        <taxon>Metazoa</taxon>
        <taxon>Ecdysozoa</taxon>
        <taxon>Arthropoda</taxon>
        <taxon>Hexapoda</taxon>
        <taxon>Insecta</taxon>
        <taxon>Pterygota</taxon>
        <taxon>Neoptera</taxon>
        <taxon>Endopterygota</taxon>
        <taxon>Lepidoptera</taxon>
        <taxon>Glossata</taxon>
        <taxon>Ditrysia</taxon>
        <taxon>Papilionoidea</taxon>
        <taxon>Papilionidae</taxon>
        <taxon>Papilioninae</taxon>
        <taxon>Papilio</taxon>
    </lineage>
</organism>